<feature type="transmembrane region" description="Helical" evidence="2">
    <location>
        <begin position="197"/>
        <end position="216"/>
    </location>
</feature>
<dbReference type="AlphaFoldDB" id="A0A2G8L7V9"/>
<keyword evidence="2" id="KW-0472">Membrane</keyword>
<keyword evidence="2" id="KW-1133">Transmembrane helix</keyword>
<feature type="transmembrane region" description="Helical" evidence="2">
    <location>
        <begin position="397"/>
        <end position="419"/>
    </location>
</feature>
<feature type="transmembrane region" description="Helical" evidence="2">
    <location>
        <begin position="327"/>
        <end position="352"/>
    </location>
</feature>
<proteinExistence type="predicted"/>
<comment type="caution">
    <text evidence="3">The sequence shown here is derived from an EMBL/GenBank/DDBJ whole genome shotgun (WGS) entry which is preliminary data.</text>
</comment>
<feature type="transmembrane region" description="Helical" evidence="2">
    <location>
        <begin position="298"/>
        <end position="315"/>
    </location>
</feature>
<organism evidence="3 4">
    <name type="scientific">Stichopus japonicus</name>
    <name type="common">Sea cucumber</name>
    <dbReference type="NCBI Taxonomy" id="307972"/>
    <lineage>
        <taxon>Eukaryota</taxon>
        <taxon>Metazoa</taxon>
        <taxon>Echinodermata</taxon>
        <taxon>Eleutherozoa</taxon>
        <taxon>Echinozoa</taxon>
        <taxon>Holothuroidea</taxon>
        <taxon>Aspidochirotacea</taxon>
        <taxon>Aspidochirotida</taxon>
        <taxon>Stichopodidae</taxon>
        <taxon>Apostichopus</taxon>
    </lineage>
</organism>
<evidence type="ECO:0000256" key="2">
    <source>
        <dbReference type="SAM" id="Phobius"/>
    </source>
</evidence>
<accession>A0A2G8L7V9</accession>
<keyword evidence="2" id="KW-0812">Transmembrane</keyword>
<feature type="transmembrane region" description="Helical" evidence="2">
    <location>
        <begin position="440"/>
        <end position="460"/>
    </location>
</feature>
<gene>
    <name evidence="3" type="ORF">BSL78_06725</name>
</gene>
<sequence length="548" mass="64191">MDTCYYSSEEDEWDELNQHLLSSENGLSQPLIPSDDGPNRPLTSIHKRRIPDKRYKESDHYVDISNNRISSIVWAAMKMSCIFHQRKLVVERQCFRCQIQHTSQSVQGDGQKSTWEEIEVLNKNLDVSGQGYYKDEDNCGPEKYRLQPFINGDSSSHSDSGHRELICPQCDSFWWNFHGKVNRYTDRDLGVEPWNHLGSWFLSLLGTFSAIAIILYDATYYLHGLWGEQSQIIHLISYATFMLNLVLYPLLNMMICKIRAITQRQVPQLSWSTGLNERYLVKRLQYLDIPNRGVPGKLLLSFGLFCAVFHTVYRAKFYLDLCKRFSWHSGVSVICGGVIMVMFVTFQYMMYLTRLSFQRHFSLVVKFIEKTRVIYNCRYILGSAFLDFNCFRKLIAIYMNLFIPVLTWAITTHVTWQYFVNEKSSKGHMSDKSKQYETCINILIWLEIILFLVVPIWSIGGLDTTYIWTRLRLRVLTIPRRASNVFWRKLSRHMDIINEHYDRINFTMIFSIIGFFMALEFGNKQTTTFVIPEPYCDNVSEIVFGPGD</sequence>
<feature type="transmembrane region" description="Helical" evidence="2">
    <location>
        <begin position="504"/>
        <end position="522"/>
    </location>
</feature>
<evidence type="ECO:0000256" key="1">
    <source>
        <dbReference type="SAM" id="MobiDB-lite"/>
    </source>
</evidence>
<evidence type="ECO:0000313" key="4">
    <source>
        <dbReference type="Proteomes" id="UP000230750"/>
    </source>
</evidence>
<feature type="transmembrane region" description="Helical" evidence="2">
    <location>
        <begin position="236"/>
        <end position="255"/>
    </location>
</feature>
<dbReference type="Proteomes" id="UP000230750">
    <property type="component" value="Unassembled WGS sequence"/>
</dbReference>
<reference evidence="3 4" key="1">
    <citation type="journal article" date="2017" name="PLoS Biol.">
        <title>The sea cucumber genome provides insights into morphological evolution and visceral regeneration.</title>
        <authorList>
            <person name="Zhang X."/>
            <person name="Sun L."/>
            <person name="Yuan J."/>
            <person name="Sun Y."/>
            <person name="Gao Y."/>
            <person name="Zhang L."/>
            <person name="Li S."/>
            <person name="Dai H."/>
            <person name="Hamel J.F."/>
            <person name="Liu C."/>
            <person name="Yu Y."/>
            <person name="Liu S."/>
            <person name="Lin W."/>
            <person name="Guo K."/>
            <person name="Jin S."/>
            <person name="Xu P."/>
            <person name="Storey K.B."/>
            <person name="Huan P."/>
            <person name="Zhang T."/>
            <person name="Zhou Y."/>
            <person name="Zhang J."/>
            <person name="Lin C."/>
            <person name="Li X."/>
            <person name="Xing L."/>
            <person name="Huo D."/>
            <person name="Sun M."/>
            <person name="Wang L."/>
            <person name="Mercier A."/>
            <person name="Li F."/>
            <person name="Yang H."/>
            <person name="Xiang J."/>
        </authorList>
    </citation>
    <scope>NUCLEOTIDE SEQUENCE [LARGE SCALE GENOMIC DNA]</scope>
    <source>
        <strain evidence="3">Shaxun</strain>
        <tissue evidence="3">Muscle</tissue>
    </source>
</reference>
<dbReference type="OrthoDB" id="10042460at2759"/>
<dbReference type="EMBL" id="MRZV01000178">
    <property type="protein sequence ID" value="PIK56351.1"/>
    <property type="molecule type" value="Genomic_DNA"/>
</dbReference>
<evidence type="ECO:0000313" key="3">
    <source>
        <dbReference type="EMBL" id="PIK56351.1"/>
    </source>
</evidence>
<name>A0A2G8L7V9_STIJA</name>
<protein>
    <submittedName>
        <fullName evidence="3">Uncharacterized protein</fullName>
    </submittedName>
</protein>
<feature type="region of interest" description="Disordered" evidence="1">
    <location>
        <begin position="25"/>
        <end position="44"/>
    </location>
</feature>
<keyword evidence="4" id="KW-1185">Reference proteome</keyword>